<keyword evidence="5" id="KW-0540">Nuclease</keyword>
<keyword evidence="8" id="KW-0378">Hydrolase</keyword>
<feature type="region of interest" description="Disordered" evidence="10">
    <location>
        <begin position="685"/>
        <end position="705"/>
    </location>
</feature>
<evidence type="ECO:0000256" key="5">
    <source>
        <dbReference type="ARBA" id="ARBA00022722"/>
    </source>
</evidence>
<evidence type="ECO:0000313" key="12">
    <source>
        <dbReference type="EMBL" id="GBP13511.1"/>
    </source>
</evidence>
<feature type="domain" description="Reverse transcriptase" evidence="11">
    <location>
        <begin position="180"/>
        <end position="393"/>
    </location>
</feature>
<evidence type="ECO:0000256" key="4">
    <source>
        <dbReference type="ARBA" id="ARBA00022695"/>
    </source>
</evidence>
<evidence type="ECO:0000256" key="10">
    <source>
        <dbReference type="SAM" id="MobiDB-lite"/>
    </source>
</evidence>
<evidence type="ECO:0000256" key="2">
    <source>
        <dbReference type="ARBA" id="ARBA00022670"/>
    </source>
</evidence>
<dbReference type="EMBL" id="BGZK01005316">
    <property type="protein sequence ID" value="GBP13511.1"/>
    <property type="molecule type" value="Genomic_DNA"/>
</dbReference>
<protein>
    <recommendedName>
        <fullName evidence="1">RNA-directed DNA polymerase</fullName>
        <ecNumber evidence="1">2.7.7.49</ecNumber>
    </recommendedName>
</protein>
<gene>
    <name evidence="12" type="primary">pol</name>
    <name evidence="12" type="ORF">EVAR_101097_1</name>
</gene>
<keyword evidence="3" id="KW-0808">Transferase</keyword>
<evidence type="ECO:0000259" key="11">
    <source>
        <dbReference type="PROSITE" id="PS50878"/>
    </source>
</evidence>
<keyword evidence="4" id="KW-0548">Nucleotidyltransferase</keyword>
<dbReference type="PANTHER" id="PTHR33064">
    <property type="entry name" value="POL PROTEIN"/>
    <property type="match status" value="1"/>
</dbReference>
<dbReference type="OrthoDB" id="425619at2759"/>
<keyword evidence="9" id="KW-0695">RNA-directed DNA polymerase</keyword>
<dbReference type="CDD" id="cd01647">
    <property type="entry name" value="RT_LTR"/>
    <property type="match status" value="1"/>
</dbReference>
<organism evidence="12 13">
    <name type="scientific">Eumeta variegata</name>
    <name type="common">Bagworm moth</name>
    <name type="synonym">Eumeta japonica</name>
    <dbReference type="NCBI Taxonomy" id="151549"/>
    <lineage>
        <taxon>Eukaryota</taxon>
        <taxon>Metazoa</taxon>
        <taxon>Ecdysozoa</taxon>
        <taxon>Arthropoda</taxon>
        <taxon>Hexapoda</taxon>
        <taxon>Insecta</taxon>
        <taxon>Pterygota</taxon>
        <taxon>Neoptera</taxon>
        <taxon>Endopterygota</taxon>
        <taxon>Lepidoptera</taxon>
        <taxon>Glossata</taxon>
        <taxon>Ditrysia</taxon>
        <taxon>Tineoidea</taxon>
        <taxon>Psychidae</taxon>
        <taxon>Oiketicinae</taxon>
        <taxon>Eumeta</taxon>
    </lineage>
</organism>
<keyword evidence="2" id="KW-0645">Protease</keyword>
<evidence type="ECO:0000256" key="3">
    <source>
        <dbReference type="ARBA" id="ARBA00022679"/>
    </source>
</evidence>
<dbReference type="AlphaFoldDB" id="A0A4C1TJN7"/>
<dbReference type="PROSITE" id="PS50878">
    <property type="entry name" value="RT_POL"/>
    <property type="match status" value="1"/>
</dbReference>
<dbReference type="InterPro" id="IPR043502">
    <property type="entry name" value="DNA/RNA_pol_sf"/>
</dbReference>
<evidence type="ECO:0000256" key="7">
    <source>
        <dbReference type="ARBA" id="ARBA00022759"/>
    </source>
</evidence>
<dbReference type="GO" id="GO:0004519">
    <property type="term" value="F:endonuclease activity"/>
    <property type="evidence" value="ECO:0007669"/>
    <property type="project" value="UniProtKB-KW"/>
</dbReference>
<reference evidence="12 13" key="1">
    <citation type="journal article" date="2019" name="Commun. Biol.">
        <title>The bagworm genome reveals a unique fibroin gene that provides high tensile strength.</title>
        <authorList>
            <person name="Kono N."/>
            <person name="Nakamura H."/>
            <person name="Ohtoshi R."/>
            <person name="Tomita M."/>
            <person name="Numata K."/>
            <person name="Arakawa K."/>
        </authorList>
    </citation>
    <scope>NUCLEOTIDE SEQUENCE [LARGE SCALE GENOMIC DNA]</scope>
</reference>
<dbReference type="EC" id="2.7.7.49" evidence="1"/>
<keyword evidence="6" id="KW-0064">Aspartyl protease</keyword>
<dbReference type="InterPro" id="IPR043128">
    <property type="entry name" value="Rev_trsase/Diguanyl_cyclase"/>
</dbReference>
<feature type="compositionally biased region" description="Basic and acidic residues" evidence="10">
    <location>
        <begin position="685"/>
        <end position="697"/>
    </location>
</feature>
<dbReference type="GO" id="GO:0004190">
    <property type="term" value="F:aspartic-type endopeptidase activity"/>
    <property type="evidence" value="ECO:0007669"/>
    <property type="project" value="UniProtKB-KW"/>
</dbReference>
<dbReference type="InterPro" id="IPR041373">
    <property type="entry name" value="RT_RNaseH"/>
</dbReference>
<dbReference type="Proteomes" id="UP000299102">
    <property type="component" value="Unassembled WGS sequence"/>
</dbReference>
<evidence type="ECO:0000256" key="6">
    <source>
        <dbReference type="ARBA" id="ARBA00022750"/>
    </source>
</evidence>
<dbReference type="SUPFAM" id="SSF56672">
    <property type="entry name" value="DNA/RNA polymerases"/>
    <property type="match status" value="1"/>
</dbReference>
<dbReference type="InterPro" id="IPR000477">
    <property type="entry name" value="RT_dom"/>
</dbReference>
<dbReference type="Gene3D" id="3.30.70.270">
    <property type="match status" value="2"/>
</dbReference>
<accession>A0A4C1TJN7</accession>
<feature type="region of interest" description="Disordered" evidence="10">
    <location>
        <begin position="70"/>
        <end position="102"/>
    </location>
</feature>
<dbReference type="InterPro" id="IPR051320">
    <property type="entry name" value="Viral_Replic_Matur_Polypro"/>
</dbReference>
<evidence type="ECO:0000256" key="8">
    <source>
        <dbReference type="ARBA" id="ARBA00022801"/>
    </source>
</evidence>
<evidence type="ECO:0000256" key="1">
    <source>
        <dbReference type="ARBA" id="ARBA00012493"/>
    </source>
</evidence>
<comment type="caution">
    <text evidence="12">The sequence shown here is derived from an EMBL/GenBank/DDBJ whole genome shotgun (WGS) entry which is preliminary data.</text>
</comment>
<name>A0A4C1TJN7_EUMVA</name>
<dbReference type="Pfam" id="PF00078">
    <property type="entry name" value="RVT_1"/>
    <property type="match status" value="1"/>
</dbReference>
<dbReference type="CDD" id="cd09274">
    <property type="entry name" value="RNase_HI_RT_Ty3"/>
    <property type="match status" value="1"/>
</dbReference>
<sequence length="788" mass="90833">MDKFQLRDEKSSNYIDAIISLRNQLRQPLPDYQHRSRYKISYRGVNKISYEDAGEQDDVIEEIRYNRHVNKPISTQEEGDDKDERDTGELAFGPDDRVGSDSNNIITTIKKSALDDKDEEKCRQANNIDFTNENIETQANQEQLDQTLHKLTTEQQQALNEAKGHFLDFELHGLGKMWMEEHAIETANAAPIKRHYSISPAKEALIYADGVRNRRLNEQTVKDAYPLIYIDALLGRLQDTYFISSIDLKDAFWQILLAEDSKPKMAFTVPGRPHYHVTVMPFGLCNAAQRLCRLVDRVIPAHLRHQVFVYLGDLLVVSPDFESHMSLLRKVGDLLSYANLTINLKKTKFCQRELRYIVGEGKLKADPDKIEGIMKIPIIKCTRDVRSFLGLTSWFRRFIKDYSSLTAPITKTLRKSKICNFDAEAIDAFNDLKTALTVAPVLTHPSFDKRFYVQCDASNLGVGAILFQLDAEGLERPIAFHSAQLNSAQRNYSLTERECLAVISAILKFRPFIELMPFTVLVDHSALKWLMNQKELSGCLTRWSLKLQSYQFDIQHRKGSQNVVADTLSRLHTDEINMFIDEQHLIDLDSPEFQNKQYTELKENIRENADRFLTLKFKTRLFIRKHCILMELIFMKTLYGNSGYKLGHLEDSEVDIISKNQALELVRRRIKENIHVSYEKTAKRSTFDRESQDRESQGRSSSHVGALLPASRSSKLRQVYVARPVDNSLIVETDVDTWQVKIDEEESILSVWRGLSESSLDKMNDGWPNERTFVHLHCNSGTRRTNVK</sequence>
<dbReference type="Pfam" id="PF17917">
    <property type="entry name" value="RT_RNaseH"/>
    <property type="match status" value="1"/>
</dbReference>
<keyword evidence="13" id="KW-1185">Reference proteome</keyword>
<evidence type="ECO:0000313" key="13">
    <source>
        <dbReference type="Proteomes" id="UP000299102"/>
    </source>
</evidence>
<keyword evidence="7" id="KW-0255">Endonuclease</keyword>
<dbReference type="GO" id="GO:0006508">
    <property type="term" value="P:proteolysis"/>
    <property type="evidence" value="ECO:0007669"/>
    <property type="project" value="UniProtKB-KW"/>
</dbReference>
<dbReference type="GO" id="GO:0003964">
    <property type="term" value="F:RNA-directed DNA polymerase activity"/>
    <property type="evidence" value="ECO:0007669"/>
    <property type="project" value="UniProtKB-KW"/>
</dbReference>
<proteinExistence type="predicted"/>
<evidence type="ECO:0000256" key="9">
    <source>
        <dbReference type="ARBA" id="ARBA00022918"/>
    </source>
</evidence>
<dbReference type="STRING" id="151549.A0A4C1TJN7"/>
<dbReference type="Gene3D" id="3.10.20.370">
    <property type="match status" value="1"/>
</dbReference>
<feature type="non-terminal residue" evidence="12">
    <location>
        <position position="788"/>
    </location>
</feature>
<dbReference type="FunFam" id="3.10.20.370:FF:000001">
    <property type="entry name" value="Retrovirus-related Pol polyprotein from transposon 17.6-like protein"/>
    <property type="match status" value="1"/>
</dbReference>
<dbReference type="FunFam" id="3.30.70.270:FF:000020">
    <property type="entry name" value="Transposon Tf2-6 polyprotein-like Protein"/>
    <property type="match status" value="1"/>
</dbReference>
<feature type="compositionally biased region" description="Basic and acidic residues" evidence="10">
    <location>
        <begin position="82"/>
        <end position="99"/>
    </location>
</feature>
<dbReference type="PANTHER" id="PTHR33064:SF37">
    <property type="entry name" value="RIBONUCLEASE H"/>
    <property type="match status" value="1"/>
</dbReference>